<comment type="similarity">
    <text evidence="2 9">Belongs to the MGMT family.</text>
</comment>
<dbReference type="InterPro" id="IPR036631">
    <property type="entry name" value="MGMT_N_sf"/>
</dbReference>
<keyword evidence="13" id="KW-1185">Reference proteome</keyword>
<feature type="domain" description="Methylguanine DNA methyltransferase ribonuclease-like" evidence="11">
    <location>
        <begin position="31"/>
        <end position="94"/>
    </location>
</feature>
<keyword evidence="7 9" id="KW-0234">DNA repair</keyword>
<evidence type="ECO:0000256" key="1">
    <source>
        <dbReference type="ARBA" id="ARBA00001286"/>
    </source>
</evidence>
<organism evidence="12 13">
    <name type="scientific">Corynebacterium tuscaniense</name>
    <dbReference type="NCBI Taxonomy" id="302449"/>
    <lineage>
        <taxon>Bacteria</taxon>
        <taxon>Bacillati</taxon>
        <taxon>Actinomycetota</taxon>
        <taxon>Actinomycetes</taxon>
        <taxon>Mycobacteriales</taxon>
        <taxon>Corynebacteriaceae</taxon>
        <taxon>Corynebacterium</taxon>
    </lineage>
</organism>
<evidence type="ECO:0000256" key="6">
    <source>
        <dbReference type="ARBA" id="ARBA00022763"/>
    </source>
</evidence>
<comment type="catalytic activity">
    <reaction evidence="1 9">
        <text>a 4-O-methyl-thymidine in DNA + L-cysteinyl-[protein] = a thymidine in DNA + S-methyl-L-cysteinyl-[protein]</text>
        <dbReference type="Rhea" id="RHEA:53428"/>
        <dbReference type="Rhea" id="RHEA-COMP:10131"/>
        <dbReference type="Rhea" id="RHEA-COMP:10132"/>
        <dbReference type="Rhea" id="RHEA-COMP:13555"/>
        <dbReference type="Rhea" id="RHEA-COMP:13556"/>
        <dbReference type="ChEBI" id="CHEBI:29950"/>
        <dbReference type="ChEBI" id="CHEBI:82612"/>
        <dbReference type="ChEBI" id="CHEBI:137386"/>
        <dbReference type="ChEBI" id="CHEBI:137387"/>
        <dbReference type="EC" id="2.1.1.63"/>
    </reaction>
</comment>
<dbReference type="CDD" id="cd06445">
    <property type="entry name" value="ATase"/>
    <property type="match status" value="1"/>
</dbReference>
<dbReference type="FunFam" id="1.10.10.10:FF:000214">
    <property type="entry name" value="Methylated-DNA--protein-cysteine methyltransferase"/>
    <property type="match status" value="1"/>
</dbReference>
<dbReference type="PROSITE" id="PS00374">
    <property type="entry name" value="MGMT"/>
    <property type="match status" value="1"/>
</dbReference>
<evidence type="ECO:0000256" key="7">
    <source>
        <dbReference type="ARBA" id="ARBA00023204"/>
    </source>
</evidence>
<dbReference type="InterPro" id="IPR023546">
    <property type="entry name" value="MGMT"/>
</dbReference>
<keyword evidence="3 9" id="KW-0963">Cytoplasm</keyword>
<dbReference type="Gene3D" id="3.30.160.70">
    <property type="entry name" value="Methylated DNA-protein cysteine methyltransferase domain"/>
    <property type="match status" value="1"/>
</dbReference>
<feature type="active site" description="Nucleophile; methyl group acceptor" evidence="9">
    <location>
        <position position="150"/>
    </location>
</feature>
<dbReference type="GO" id="GO:0032259">
    <property type="term" value="P:methylation"/>
    <property type="evidence" value="ECO:0007669"/>
    <property type="project" value="UniProtKB-KW"/>
</dbReference>
<comment type="miscellaneous">
    <text evidence="9">This enzyme catalyzes only one turnover and therefore is not strictly catalytic. According to one definition, an enzyme is a biocatalyst that acts repeatedly and over many reaction cycles.</text>
</comment>
<comment type="catalytic activity">
    <reaction evidence="8 9">
        <text>a 6-O-methyl-2'-deoxyguanosine in DNA + L-cysteinyl-[protein] = S-methyl-L-cysteinyl-[protein] + a 2'-deoxyguanosine in DNA</text>
        <dbReference type="Rhea" id="RHEA:24000"/>
        <dbReference type="Rhea" id="RHEA-COMP:10131"/>
        <dbReference type="Rhea" id="RHEA-COMP:10132"/>
        <dbReference type="Rhea" id="RHEA-COMP:11367"/>
        <dbReference type="Rhea" id="RHEA-COMP:11368"/>
        <dbReference type="ChEBI" id="CHEBI:29950"/>
        <dbReference type="ChEBI" id="CHEBI:82612"/>
        <dbReference type="ChEBI" id="CHEBI:85445"/>
        <dbReference type="ChEBI" id="CHEBI:85448"/>
        <dbReference type="EC" id="2.1.1.63"/>
    </reaction>
</comment>
<keyword evidence="6 9" id="KW-0227">DNA damage</keyword>
<dbReference type="GO" id="GO:0003908">
    <property type="term" value="F:methylated-DNA-[protein]-cysteine S-methyltransferase activity"/>
    <property type="evidence" value="ECO:0007669"/>
    <property type="project" value="UniProtKB-UniRule"/>
</dbReference>
<protein>
    <recommendedName>
        <fullName evidence="9">Methylated-DNA--protein-cysteine methyltransferase</fullName>
        <ecNumber evidence="9">2.1.1.63</ecNumber>
    </recommendedName>
    <alternativeName>
        <fullName evidence="9">6-O-methylguanine-DNA methyltransferase</fullName>
        <shortName evidence="9">MGMT</shortName>
    </alternativeName>
    <alternativeName>
        <fullName evidence="9">O-6-methylguanine-DNA-alkyltransferase</fullName>
    </alternativeName>
</protein>
<dbReference type="Pfam" id="PF01035">
    <property type="entry name" value="DNA_binding_1"/>
    <property type="match status" value="1"/>
</dbReference>
<evidence type="ECO:0000256" key="3">
    <source>
        <dbReference type="ARBA" id="ARBA00022490"/>
    </source>
</evidence>
<dbReference type="InterPro" id="IPR036388">
    <property type="entry name" value="WH-like_DNA-bd_sf"/>
</dbReference>
<dbReference type="PANTHER" id="PTHR10815:SF13">
    <property type="entry name" value="METHYLATED-DNA--PROTEIN-CYSTEINE METHYLTRANSFERASE"/>
    <property type="match status" value="1"/>
</dbReference>
<evidence type="ECO:0000256" key="9">
    <source>
        <dbReference type="HAMAP-Rule" id="MF_00772"/>
    </source>
</evidence>
<dbReference type="SUPFAM" id="SSF53155">
    <property type="entry name" value="Methylated DNA-protein cysteine methyltransferase domain"/>
    <property type="match status" value="1"/>
</dbReference>
<name>A0A2N6T7X1_9CORY</name>
<comment type="subcellular location">
    <subcellularLocation>
        <location evidence="9">Cytoplasm</location>
    </subcellularLocation>
</comment>
<dbReference type="Gene3D" id="1.10.10.10">
    <property type="entry name" value="Winged helix-like DNA-binding domain superfamily/Winged helix DNA-binding domain"/>
    <property type="match status" value="1"/>
</dbReference>
<evidence type="ECO:0000256" key="5">
    <source>
        <dbReference type="ARBA" id="ARBA00022679"/>
    </source>
</evidence>
<accession>A0A2N6T7X1</accession>
<dbReference type="NCBIfam" id="TIGR00589">
    <property type="entry name" value="ogt"/>
    <property type="match status" value="1"/>
</dbReference>
<dbReference type="EMBL" id="PNHG01000001">
    <property type="protein sequence ID" value="PMC65417.1"/>
    <property type="molecule type" value="Genomic_DNA"/>
</dbReference>
<reference evidence="12 13" key="1">
    <citation type="submission" date="2017-09" db="EMBL/GenBank/DDBJ databases">
        <title>Bacterial strain isolated from the female urinary microbiota.</title>
        <authorList>
            <person name="Thomas-White K."/>
            <person name="Kumar N."/>
            <person name="Forster S."/>
            <person name="Putonti C."/>
            <person name="Lawley T."/>
            <person name="Wolfe A.J."/>
        </authorList>
    </citation>
    <scope>NUCLEOTIDE SEQUENCE [LARGE SCALE GENOMIC DNA]</scope>
    <source>
        <strain evidence="12 13">UMB0792</strain>
    </source>
</reference>
<dbReference type="InterPro" id="IPR001497">
    <property type="entry name" value="MethylDNA_cys_MeTrfase_AS"/>
</dbReference>
<gene>
    <name evidence="12" type="ORF">CJ203_00620</name>
</gene>
<dbReference type="SUPFAM" id="SSF46767">
    <property type="entry name" value="Methylated DNA-protein cysteine methyltransferase, C-terminal domain"/>
    <property type="match status" value="1"/>
</dbReference>
<keyword evidence="4 9" id="KW-0489">Methyltransferase</keyword>
<dbReference type="GO" id="GO:0005737">
    <property type="term" value="C:cytoplasm"/>
    <property type="evidence" value="ECO:0007669"/>
    <property type="project" value="UniProtKB-SubCell"/>
</dbReference>
<dbReference type="InterPro" id="IPR008332">
    <property type="entry name" value="MethylG_MeTrfase_N"/>
</dbReference>
<dbReference type="InterPro" id="IPR036217">
    <property type="entry name" value="MethylDNA_cys_MeTrfase_DNAb"/>
</dbReference>
<dbReference type="Proteomes" id="UP000235836">
    <property type="component" value="Unassembled WGS sequence"/>
</dbReference>
<dbReference type="InterPro" id="IPR014048">
    <property type="entry name" value="MethylDNA_cys_MeTrfase_DNA-bd"/>
</dbReference>
<dbReference type="EC" id="2.1.1.63" evidence="9"/>
<evidence type="ECO:0000313" key="12">
    <source>
        <dbReference type="EMBL" id="PMC65417.1"/>
    </source>
</evidence>
<comment type="function">
    <text evidence="9">Involved in the cellular defense against the biological effects of O6-methylguanine (O6-MeG) and O4-methylthymine (O4-MeT) in DNA. Repairs the methylated nucleobase in DNA by stoichiometrically transferring the methyl group to a cysteine residue in the enzyme. This is a suicide reaction: the enzyme is irreversibly inactivated.</text>
</comment>
<dbReference type="PANTHER" id="PTHR10815">
    <property type="entry name" value="METHYLATED-DNA--PROTEIN-CYSTEINE METHYLTRANSFERASE"/>
    <property type="match status" value="1"/>
</dbReference>
<feature type="domain" description="Methylated-DNA-[protein]-cysteine S-methyltransferase DNA binding" evidence="10">
    <location>
        <begin position="100"/>
        <end position="179"/>
    </location>
</feature>
<dbReference type="Pfam" id="PF02870">
    <property type="entry name" value="Methyltransf_1N"/>
    <property type="match status" value="1"/>
</dbReference>
<evidence type="ECO:0000256" key="8">
    <source>
        <dbReference type="ARBA" id="ARBA00049348"/>
    </source>
</evidence>
<keyword evidence="5 9" id="KW-0808">Transferase</keyword>
<evidence type="ECO:0000313" key="13">
    <source>
        <dbReference type="Proteomes" id="UP000235836"/>
    </source>
</evidence>
<dbReference type="AlphaFoldDB" id="A0A2N6T7X1"/>
<evidence type="ECO:0000256" key="4">
    <source>
        <dbReference type="ARBA" id="ARBA00022603"/>
    </source>
</evidence>
<evidence type="ECO:0000259" key="10">
    <source>
        <dbReference type="Pfam" id="PF01035"/>
    </source>
</evidence>
<dbReference type="GO" id="GO:0006307">
    <property type="term" value="P:DNA alkylation repair"/>
    <property type="evidence" value="ECO:0007669"/>
    <property type="project" value="UniProtKB-UniRule"/>
</dbReference>
<proteinExistence type="inferred from homology"/>
<comment type="caution">
    <text evidence="12">The sequence shown here is derived from an EMBL/GenBank/DDBJ whole genome shotgun (WGS) entry which is preliminary data.</text>
</comment>
<sequence>MSATITTFLHGRSGEERDTLEGMDDVHFQEFASPIGQIGVLASPKGVVKVLFEVDDLEANRARFPKAEQSLLVTEQLTEYFSGRRREFTVPFDFRFVSGFRAEVLRELAQVPFGQAVTYGELAQKAGSPKAVRAVGSACANNPLPLLVPCHRVLRADGTLGGYRGGAEAKRFLLELEGIDVAGIH</sequence>
<evidence type="ECO:0000256" key="2">
    <source>
        <dbReference type="ARBA" id="ARBA00008711"/>
    </source>
</evidence>
<dbReference type="HAMAP" id="MF_00772">
    <property type="entry name" value="OGT"/>
    <property type="match status" value="1"/>
</dbReference>
<evidence type="ECO:0000259" key="11">
    <source>
        <dbReference type="Pfam" id="PF02870"/>
    </source>
</evidence>